<dbReference type="EMBL" id="BAAARN010000004">
    <property type="protein sequence ID" value="GAA2738852.1"/>
    <property type="molecule type" value="Genomic_DNA"/>
</dbReference>
<dbReference type="InterPro" id="IPR024096">
    <property type="entry name" value="NO_sig/Golgi_transp_ligand-bd"/>
</dbReference>
<evidence type="ECO:0000313" key="3">
    <source>
        <dbReference type="Proteomes" id="UP001501326"/>
    </source>
</evidence>
<sequence length="181" mass="19869">MKGIIFNLVEDAVVSGHGEDTWDDLVDAAGVEGSYTALGNYPDEDLTKLVGAGAAALDTPPEDLTRGLGREALLGLARRYPHFFTPHTDARSFVLTLNDVIHAEVRKLHADSNPPEFWFGDADAKQLQIHYRSQRRLCSLAEGMLVGAGEYYGEKVTVRHEGCMHEGRDHCTFAVDFQPAA</sequence>
<proteinExistence type="predicted"/>
<reference evidence="3" key="1">
    <citation type="journal article" date="2019" name="Int. J. Syst. Evol. Microbiol.">
        <title>The Global Catalogue of Microorganisms (GCM) 10K type strain sequencing project: providing services to taxonomists for standard genome sequencing and annotation.</title>
        <authorList>
            <consortium name="The Broad Institute Genomics Platform"/>
            <consortium name="The Broad Institute Genome Sequencing Center for Infectious Disease"/>
            <person name="Wu L."/>
            <person name="Ma J."/>
        </authorList>
    </citation>
    <scope>NUCLEOTIDE SEQUENCE [LARGE SCALE GENOMIC DNA]</scope>
    <source>
        <strain evidence="3">JCM 16378</strain>
    </source>
</reference>
<dbReference type="SUPFAM" id="SSF111126">
    <property type="entry name" value="Ligand-binding domain in the NO signalling and Golgi transport"/>
    <property type="match status" value="1"/>
</dbReference>
<accession>A0ABP6H9Z9</accession>
<evidence type="ECO:0000259" key="1">
    <source>
        <dbReference type="Pfam" id="PF07700"/>
    </source>
</evidence>
<dbReference type="Gene3D" id="3.90.1520.10">
    <property type="entry name" value="H-NOX domain"/>
    <property type="match status" value="1"/>
</dbReference>
<dbReference type="Proteomes" id="UP001501326">
    <property type="component" value="Unassembled WGS sequence"/>
</dbReference>
<dbReference type="InterPro" id="IPR011644">
    <property type="entry name" value="Heme_NO-bd"/>
</dbReference>
<dbReference type="Pfam" id="PF07700">
    <property type="entry name" value="HNOB"/>
    <property type="match status" value="1"/>
</dbReference>
<organism evidence="2 3">
    <name type="scientific">Pedococcus aerophilus</name>
    <dbReference type="NCBI Taxonomy" id="436356"/>
    <lineage>
        <taxon>Bacteria</taxon>
        <taxon>Bacillati</taxon>
        <taxon>Actinomycetota</taxon>
        <taxon>Actinomycetes</taxon>
        <taxon>Micrococcales</taxon>
        <taxon>Intrasporangiaceae</taxon>
        <taxon>Pedococcus</taxon>
    </lineage>
</organism>
<feature type="domain" description="Heme NO-binding" evidence="1">
    <location>
        <begin position="2"/>
        <end position="160"/>
    </location>
</feature>
<evidence type="ECO:0000313" key="2">
    <source>
        <dbReference type="EMBL" id="GAA2738852.1"/>
    </source>
</evidence>
<gene>
    <name evidence="2" type="ORF">GCM10009867_32080</name>
</gene>
<dbReference type="RefSeq" id="WP_344195247.1">
    <property type="nucleotide sequence ID" value="NZ_BAAARN010000004.1"/>
</dbReference>
<protein>
    <submittedName>
        <fullName evidence="2">Heme NO-binding domain-containing protein</fullName>
    </submittedName>
</protein>
<comment type="caution">
    <text evidence="2">The sequence shown here is derived from an EMBL/GenBank/DDBJ whole genome shotgun (WGS) entry which is preliminary data.</text>
</comment>
<keyword evidence="3" id="KW-1185">Reference proteome</keyword>
<dbReference type="InterPro" id="IPR038158">
    <property type="entry name" value="H-NOX_domain_sf"/>
</dbReference>
<name>A0ABP6H9Z9_9MICO</name>